<feature type="region of interest" description="Disordered" evidence="1">
    <location>
        <begin position="1"/>
        <end position="39"/>
    </location>
</feature>
<evidence type="ECO:0000256" key="1">
    <source>
        <dbReference type="SAM" id="MobiDB-lite"/>
    </source>
</evidence>
<accession>W4FBV3</accession>
<dbReference type="EMBL" id="KI913314">
    <property type="protein sequence ID" value="ETV64399.1"/>
    <property type="molecule type" value="Genomic_DNA"/>
</dbReference>
<evidence type="ECO:0000313" key="2">
    <source>
        <dbReference type="EMBL" id="ETV64399.1"/>
    </source>
</evidence>
<name>W4FBV3_APHAT</name>
<proteinExistence type="predicted"/>
<gene>
    <name evidence="2" type="ORF">H257_18696</name>
</gene>
<dbReference type="VEuPathDB" id="FungiDB:H257_18696"/>
<dbReference type="RefSeq" id="XP_009846115.1">
    <property type="nucleotide sequence ID" value="XM_009847813.1"/>
</dbReference>
<sequence>MQQPPPDQSPTSTPTWTQLSQMYPPRTAARGLTMPSDGHLHTIPVARTKASILIPKPTKVVTQDQSASYSLATCLAMPLHSPNGRDLYRATLYCNWNTPADKSNKSVSTYRRRMESSSEVATEAKIHM</sequence>
<dbReference type="GeneID" id="20820692"/>
<protein>
    <submittedName>
        <fullName evidence="2">Uncharacterized protein</fullName>
    </submittedName>
</protein>
<reference evidence="2" key="1">
    <citation type="submission" date="2013-12" db="EMBL/GenBank/DDBJ databases">
        <title>The Genome Sequence of Aphanomyces astaci APO3.</title>
        <authorList>
            <consortium name="The Broad Institute Genomics Platform"/>
            <person name="Russ C."/>
            <person name="Tyler B."/>
            <person name="van West P."/>
            <person name="Dieguez-Uribeondo J."/>
            <person name="Young S.K."/>
            <person name="Zeng Q."/>
            <person name="Gargeya S."/>
            <person name="Fitzgerald M."/>
            <person name="Abouelleil A."/>
            <person name="Alvarado L."/>
            <person name="Chapman S.B."/>
            <person name="Gainer-Dewar J."/>
            <person name="Goldberg J."/>
            <person name="Griggs A."/>
            <person name="Gujja S."/>
            <person name="Hansen M."/>
            <person name="Howarth C."/>
            <person name="Imamovic A."/>
            <person name="Ireland A."/>
            <person name="Larimer J."/>
            <person name="McCowan C."/>
            <person name="Murphy C."/>
            <person name="Pearson M."/>
            <person name="Poon T.W."/>
            <person name="Priest M."/>
            <person name="Roberts A."/>
            <person name="Saif S."/>
            <person name="Shea T."/>
            <person name="Sykes S."/>
            <person name="Wortman J."/>
            <person name="Nusbaum C."/>
            <person name="Birren B."/>
        </authorList>
    </citation>
    <scope>NUCLEOTIDE SEQUENCE [LARGE SCALE GENOMIC DNA]</scope>
    <source>
        <strain evidence="2">APO3</strain>
    </source>
</reference>
<dbReference type="AlphaFoldDB" id="W4FBV3"/>
<organism evidence="2">
    <name type="scientific">Aphanomyces astaci</name>
    <name type="common">Crayfish plague agent</name>
    <dbReference type="NCBI Taxonomy" id="112090"/>
    <lineage>
        <taxon>Eukaryota</taxon>
        <taxon>Sar</taxon>
        <taxon>Stramenopiles</taxon>
        <taxon>Oomycota</taxon>
        <taxon>Saprolegniomycetes</taxon>
        <taxon>Saprolegniales</taxon>
        <taxon>Verrucalvaceae</taxon>
        <taxon>Aphanomyces</taxon>
    </lineage>
</organism>
<feature type="compositionally biased region" description="Low complexity" evidence="1">
    <location>
        <begin position="9"/>
        <end position="21"/>
    </location>
</feature>